<evidence type="ECO:0000313" key="8">
    <source>
        <dbReference type="Proteomes" id="UP000257080"/>
    </source>
</evidence>
<name>A0A3E0WB20_9MICO</name>
<dbReference type="PANTHER" id="PTHR23427:SF2">
    <property type="entry name" value="SURFEIT LOCUS PROTEIN 1"/>
    <property type="match status" value="1"/>
</dbReference>
<evidence type="ECO:0000256" key="3">
    <source>
        <dbReference type="ARBA" id="ARBA00022692"/>
    </source>
</evidence>
<dbReference type="AlphaFoldDB" id="A0A3E0WB20"/>
<comment type="similarity">
    <text evidence="2 6">Belongs to the SURF1 family.</text>
</comment>
<evidence type="ECO:0000313" key="7">
    <source>
        <dbReference type="EMBL" id="RFA26458.1"/>
    </source>
</evidence>
<keyword evidence="6" id="KW-1003">Cell membrane</keyword>
<accession>A0A3E0WB20</accession>
<dbReference type="PANTHER" id="PTHR23427">
    <property type="entry name" value="SURFEIT LOCUS PROTEIN"/>
    <property type="match status" value="1"/>
</dbReference>
<sequence length="381" mass="40233">METRTGSPLDERRAELELRRAGGLARPAARPGGTVAVYDTVTEGMVGRQFLRTRRWIGFIAAAVLFAVVCVLLSQWQFDRGQEASAENSVVATNFAAAAIPIASALPALSSYDAGQNWQRVSVTGVYSTASDLVVRNRSNGGENGFEVVTPLQLADGSTFLIDRGWVAPSTGDALLPGPIPAPAAGSVNVVVQLRPSEAPLGSGTANGGQIQSVTLPRLQQQTGLDLYTGAYGVLESQSPPAAPGLAPIQSTMPVLDVGTHYSYALQWLFFALIGFIALGLGARREYRRLNSDDPQERMRAALRVKKNARKAFTDEELEDEAIDGFLPLTRWGLPSGASVQATSGALAARLPDAGPAASVAPPEVYVLEPAQKPEPGDSTP</sequence>
<evidence type="ECO:0000256" key="1">
    <source>
        <dbReference type="ARBA" id="ARBA00004370"/>
    </source>
</evidence>
<dbReference type="InterPro" id="IPR002994">
    <property type="entry name" value="Surf1/Shy1"/>
</dbReference>
<reference evidence="7 8" key="1">
    <citation type="submission" date="2017-04" db="EMBL/GenBank/DDBJ databases">
        <title>Comparative genome analysis of Subtercola boreus.</title>
        <authorList>
            <person name="Cho Y.-J."/>
            <person name="Cho A."/>
            <person name="Kim O.-S."/>
            <person name="Lee J.-I."/>
        </authorList>
    </citation>
    <scope>NUCLEOTIDE SEQUENCE [LARGE SCALE GENOMIC DNA]</scope>
    <source>
        <strain evidence="7 8">P28004</strain>
    </source>
</reference>
<dbReference type="Proteomes" id="UP000257080">
    <property type="component" value="Unassembled WGS sequence"/>
</dbReference>
<comment type="subcellular location">
    <subcellularLocation>
        <location evidence="6">Cell membrane</location>
        <topology evidence="6">Multi-pass membrane protein</topology>
    </subcellularLocation>
    <subcellularLocation>
        <location evidence="1">Membrane</location>
    </subcellularLocation>
</comment>
<keyword evidence="3 6" id="KW-0812">Transmembrane</keyword>
<dbReference type="RefSeq" id="WP_116418913.1">
    <property type="nucleotide sequence ID" value="NZ_NBXC01000019.1"/>
</dbReference>
<keyword evidence="4 6" id="KW-1133">Transmembrane helix</keyword>
<dbReference type="EMBL" id="NBXE01000024">
    <property type="protein sequence ID" value="RFA26458.1"/>
    <property type="molecule type" value="Genomic_DNA"/>
</dbReference>
<dbReference type="Pfam" id="PF02104">
    <property type="entry name" value="SURF1"/>
    <property type="match status" value="1"/>
</dbReference>
<dbReference type="PROSITE" id="PS50895">
    <property type="entry name" value="SURF1"/>
    <property type="match status" value="1"/>
</dbReference>
<evidence type="ECO:0000256" key="5">
    <source>
        <dbReference type="ARBA" id="ARBA00023136"/>
    </source>
</evidence>
<protein>
    <recommendedName>
        <fullName evidence="6">SURF1-like protein</fullName>
    </recommendedName>
</protein>
<feature type="transmembrane region" description="Helical" evidence="6">
    <location>
        <begin position="56"/>
        <end position="76"/>
    </location>
</feature>
<organism evidence="7 8">
    <name type="scientific">Subtercola boreus</name>
    <dbReference type="NCBI Taxonomy" id="120213"/>
    <lineage>
        <taxon>Bacteria</taxon>
        <taxon>Bacillati</taxon>
        <taxon>Actinomycetota</taxon>
        <taxon>Actinomycetes</taxon>
        <taxon>Micrococcales</taxon>
        <taxon>Microbacteriaceae</taxon>
        <taxon>Subtercola</taxon>
    </lineage>
</organism>
<dbReference type="CDD" id="cd06662">
    <property type="entry name" value="SURF1"/>
    <property type="match status" value="1"/>
</dbReference>
<gene>
    <name evidence="7" type="ORF">B7R25_10540</name>
</gene>
<feature type="transmembrane region" description="Helical" evidence="6">
    <location>
        <begin position="262"/>
        <end position="283"/>
    </location>
</feature>
<proteinExistence type="inferred from homology"/>
<evidence type="ECO:0000256" key="2">
    <source>
        <dbReference type="ARBA" id="ARBA00007165"/>
    </source>
</evidence>
<dbReference type="GO" id="GO:0005886">
    <property type="term" value="C:plasma membrane"/>
    <property type="evidence" value="ECO:0007669"/>
    <property type="project" value="UniProtKB-SubCell"/>
</dbReference>
<dbReference type="InterPro" id="IPR045214">
    <property type="entry name" value="Surf1/Surf4"/>
</dbReference>
<comment type="caution">
    <text evidence="7">The sequence shown here is derived from an EMBL/GenBank/DDBJ whole genome shotgun (WGS) entry which is preliminary data.</text>
</comment>
<keyword evidence="5 6" id="KW-0472">Membrane</keyword>
<evidence type="ECO:0000256" key="4">
    <source>
        <dbReference type="ARBA" id="ARBA00022989"/>
    </source>
</evidence>
<dbReference type="OrthoDB" id="9807214at2"/>
<evidence type="ECO:0000256" key="6">
    <source>
        <dbReference type="RuleBase" id="RU363076"/>
    </source>
</evidence>